<reference evidence="2" key="1">
    <citation type="journal article" date="2022" name="bioRxiv">
        <title>Sequencing and chromosome-scale assembly of the giantPleurodeles waltlgenome.</title>
        <authorList>
            <person name="Brown T."/>
            <person name="Elewa A."/>
            <person name="Iarovenko S."/>
            <person name="Subramanian E."/>
            <person name="Araus A.J."/>
            <person name="Petzold A."/>
            <person name="Susuki M."/>
            <person name="Suzuki K.-i.T."/>
            <person name="Hayashi T."/>
            <person name="Toyoda A."/>
            <person name="Oliveira C."/>
            <person name="Osipova E."/>
            <person name="Leigh N.D."/>
            <person name="Simon A."/>
            <person name="Yun M.H."/>
        </authorList>
    </citation>
    <scope>NUCLEOTIDE SEQUENCE</scope>
    <source>
        <strain evidence="2">20211129_DDA</strain>
        <tissue evidence="2">Liver</tissue>
    </source>
</reference>
<gene>
    <name evidence="2" type="ORF">NDU88_011526</name>
</gene>
<dbReference type="Proteomes" id="UP001066276">
    <property type="component" value="Chromosome 6"/>
</dbReference>
<keyword evidence="3" id="KW-1185">Reference proteome</keyword>
<sequence>MTLCHRTGGGPGAISVQNPAKSTTPCSAVIPSAPHGLSSNFRGRGHSRLPRLHLCSFAFGPAILARRCQVGCGRHQNPASARADSPQRVLPPFGVAATDTSFSSTRPDSLTPESPPLRQTHPGCHQRPLSLGRLHAAGLEVDMVHGAGKKEIALILRNPKDYCFEVAWIVAEKQEMTKNVPREPSLPD</sequence>
<organism evidence="2 3">
    <name type="scientific">Pleurodeles waltl</name>
    <name type="common">Iberian ribbed newt</name>
    <dbReference type="NCBI Taxonomy" id="8319"/>
    <lineage>
        <taxon>Eukaryota</taxon>
        <taxon>Metazoa</taxon>
        <taxon>Chordata</taxon>
        <taxon>Craniata</taxon>
        <taxon>Vertebrata</taxon>
        <taxon>Euteleostomi</taxon>
        <taxon>Amphibia</taxon>
        <taxon>Batrachia</taxon>
        <taxon>Caudata</taxon>
        <taxon>Salamandroidea</taxon>
        <taxon>Salamandridae</taxon>
        <taxon>Pleurodelinae</taxon>
        <taxon>Pleurodeles</taxon>
    </lineage>
</organism>
<dbReference type="EMBL" id="JANPWB010000010">
    <property type="protein sequence ID" value="KAJ1145235.1"/>
    <property type="molecule type" value="Genomic_DNA"/>
</dbReference>
<comment type="caution">
    <text evidence="2">The sequence shown here is derived from an EMBL/GenBank/DDBJ whole genome shotgun (WGS) entry which is preliminary data.</text>
</comment>
<protein>
    <submittedName>
        <fullName evidence="2">Uncharacterized protein</fullName>
    </submittedName>
</protein>
<accession>A0AAV7R3L3</accession>
<evidence type="ECO:0000256" key="1">
    <source>
        <dbReference type="SAM" id="MobiDB-lite"/>
    </source>
</evidence>
<evidence type="ECO:0000313" key="3">
    <source>
        <dbReference type="Proteomes" id="UP001066276"/>
    </source>
</evidence>
<feature type="region of interest" description="Disordered" evidence="1">
    <location>
        <begin position="94"/>
        <end position="123"/>
    </location>
</feature>
<name>A0AAV7R3L3_PLEWA</name>
<proteinExistence type="predicted"/>
<feature type="compositionally biased region" description="Polar residues" evidence="1">
    <location>
        <begin position="98"/>
        <end position="112"/>
    </location>
</feature>
<evidence type="ECO:0000313" key="2">
    <source>
        <dbReference type="EMBL" id="KAJ1145235.1"/>
    </source>
</evidence>
<dbReference type="AlphaFoldDB" id="A0AAV7R3L3"/>